<gene>
    <name evidence="1" type="ORF">LITE_LOCUS2008</name>
</gene>
<dbReference type="EMBL" id="CAMGYJ010000002">
    <property type="protein sequence ID" value="CAI0378760.1"/>
    <property type="molecule type" value="Genomic_DNA"/>
</dbReference>
<dbReference type="Proteomes" id="UP001154282">
    <property type="component" value="Unassembled WGS sequence"/>
</dbReference>
<protein>
    <submittedName>
        <fullName evidence="1">Uncharacterized protein</fullName>
    </submittedName>
</protein>
<evidence type="ECO:0000313" key="1">
    <source>
        <dbReference type="EMBL" id="CAI0378760.1"/>
    </source>
</evidence>
<name>A0AAV0H0H0_9ROSI</name>
<accession>A0AAV0H0H0</accession>
<sequence>MLMILLQPRDLS</sequence>
<organism evidence="1 2">
    <name type="scientific">Linum tenue</name>
    <dbReference type="NCBI Taxonomy" id="586396"/>
    <lineage>
        <taxon>Eukaryota</taxon>
        <taxon>Viridiplantae</taxon>
        <taxon>Streptophyta</taxon>
        <taxon>Embryophyta</taxon>
        <taxon>Tracheophyta</taxon>
        <taxon>Spermatophyta</taxon>
        <taxon>Magnoliopsida</taxon>
        <taxon>eudicotyledons</taxon>
        <taxon>Gunneridae</taxon>
        <taxon>Pentapetalae</taxon>
        <taxon>rosids</taxon>
        <taxon>fabids</taxon>
        <taxon>Malpighiales</taxon>
        <taxon>Linaceae</taxon>
        <taxon>Linum</taxon>
    </lineage>
</organism>
<evidence type="ECO:0000313" key="2">
    <source>
        <dbReference type="Proteomes" id="UP001154282"/>
    </source>
</evidence>
<keyword evidence="2" id="KW-1185">Reference proteome</keyword>
<proteinExistence type="predicted"/>
<comment type="caution">
    <text evidence="1">The sequence shown here is derived from an EMBL/GenBank/DDBJ whole genome shotgun (WGS) entry which is preliminary data.</text>
</comment>
<reference evidence="1" key="1">
    <citation type="submission" date="2022-08" db="EMBL/GenBank/DDBJ databases">
        <authorList>
            <person name="Gutierrez-Valencia J."/>
        </authorList>
    </citation>
    <scope>NUCLEOTIDE SEQUENCE</scope>
</reference>